<feature type="compositionally biased region" description="Basic and acidic residues" evidence="3">
    <location>
        <begin position="15"/>
        <end position="25"/>
    </location>
</feature>
<dbReference type="Proteomes" id="UP000269692">
    <property type="component" value="Unassembled WGS sequence"/>
</dbReference>
<organism evidence="5 6">
    <name type="scientific">Xanthobacter tagetidis</name>
    <dbReference type="NCBI Taxonomy" id="60216"/>
    <lineage>
        <taxon>Bacteria</taxon>
        <taxon>Pseudomonadati</taxon>
        <taxon>Pseudomonadota</taxon>
        <taxon>Alphaproteobacteria</taxon>
        <taxon>Hyphomicrobiales</taxon>
        <taxon>Xanthobacteraceae</taxon>
        <taxon>Xanthobacter</taxon>
    </lineage>
</organism>
<dbReference type="SUPFAM" id="SSF46689">
    <property type="entry name" value="Homeodomain-like"/>
    <property type="match status" value="1"/>
</dbReference>
<protein>
    <submittedName>
        <fullName evidence="5">TetR/AcrR family transcriptional regulator</fullName>
    </submittedName>
</protein>
<reference evidence="5 6" key="1">
    <citation type="submission" date="2018-10" db="EMBL/GenBank/DDBJ databases">
        <title>Xanthobacter tagetidis genome sequencing and assembly.</title>
        <authorList>
            <person name="Maclea K.S."/>
            <person name="Goen A.E."/>
            <person name="Fatima S.A."/>
        </authorList>
    </citation>
    <scope>NUCLEOTIDE SEQUENCE [LARGE SCALE GENOMIC DNA]</scope>
    <source>
        <strain evidence="5 6">ATCC 700314</strain>
    </source>
</reference>
<dbReference type="InterPro" id="IPR001647">
    <property type="entry name" value="HTH_TetR"/>
</dbReference>
<accession>A0A3L7AMP6</accession>
<evidence type="ECO:0000313" key="5">
    <source>
        <dbReference type="EMBL" id="RLP81597.1"/>
    </source>
</evidence>
<feature type="compositionally biased region" description="Basic residues" evidence="3">
    <location>
        <begin position="1"/>
        <end position="14"/>
    </location>
</feature>
<evidence type="ECO:0000259" key="4">
    <source>
        <dbReference type="PROSITE" id="PS50977"/>
    </source>
</evidence>
<feature type="DNA-binding region" description="H-T-H motif" evidence="2">
    <location>
        <begin position="47"/>
        <end position="66"/>
    </location>
</feature>
<dbReference type="EMBL" id="RCTF01000001">
    <property type="protein sequence ID" value="RLP81597.1"/>
    <property type="molecule type" value="Genomic_DNA"/>
</dbReference>
<dbReference type="GO" id="GO:0003677">
    <property type="term" value="F:DNA binding"/>
    <property type="evidence" value="ECO:0007669"/>
    <property type="project" value="UniProtKB-UniRule"/>
</dbReference>
<feature type="domain" description="HTH tetR-type" evidence="4">
    <location>
        <begin position="24"/>
        <end position="84"/>
    </location>
</feature>
<dbReference type="InterPro" id="IPR009057">
    <property type="entry name" value="Homeodomain-like_sf"/>
</dbReference>
<name>A0A3L7AMP6_9HYPH</name>
<dbReference type="Gene3D" id="1.10.357.10">
    <property type="entry name" value="Tetracycline Repressor, domain 2"/>
    <property type="match status" value="1"/>
</dbReference>
<keyword evidence="6" id="KW-1185">Reference proteome</keyword>
<dbReference type="AlphaFoldDB" id="A0A3L7AMP6"/>
<keyword evidence="1 2" id="KW-0238">DNA-binding</keyword>
<evidence type="ECO:0000313" key="6">
    <source>
        <dbReference type="Proteomes" id="UP000269692"/>
    </source>
</evidence>
<evidence type="ECO:0000256" key="3">
    <source>
        <dbReference type="SAM" id="MobiDB-lite"/>
    </source>
</evidence>
<dbReference type="OrthoDB" id="7828598at2"/>
<comment type="caution">
    <text evidence="5">The sequence shown here is derived from an EMBL/GenBank/DDBJ whole genome shotgun (WGS) entry which is preliminary data.</text>
</comment>
<evidence type="ECO:0000256" key="1">
    <source>
        <dbReference type="ARBA" id="ARBA00023125"/>
    </source>
</evidence>
<proteinExistence type="predicted"/>
<sequence length="234" mass="25590">MSRYTRRVRHSRAARHGEEPMTSETSREACLRAFLDLLAQRPYGAIDLAEVAERAGVPLAEMRATFAGRPDLLAAFFRATDRHVLAEGGPDSEDLAGEGPKERLFEVLMRRLDALEPHKDAVRGLVRSARRDPALALVMLRLSERSQRWMLAAAGIGCTGLSGSVRAKGLALLFARIVGIWLDDEDIGLARTMAALDRELDTGAQLLGMLDDLAFIAVPGRPRRARGPQTEAPA</sequence>
<evidence type="ECO:0000256" key="2">
    <source>
        <dbReference type="PROSITE-ProRule" id="PRU00335"/>
    </source>
</evidence>
<feature type="region of interest" description="Disordered" evidence="3">
    <location>
        <begin position="1"/>
        <end position="25"/>
    </location>
</feature>
<gene>
    <name evidence="5" type="ORF">D9R14_00915</name>
</gene>
<dbReference type="PROSITE" id="PS50977">
    <property type="entry name" value="HTH_TETR_2"/>
    <property type="match status" value="1"/>
</dbReference>